<name>A0A9E7YE18_9ABAC</name>
<protein>
    <submittedName>
        <fullName evidence="1">Uncharacterized protein</fullName>
    </submittedName>
</protein>
<dbReference type="EMBL" id="ON704650">
    <property type="protein sequence ID" value="UZE89776.1"/>
    <property type="molecule type" value="Genomic_DNA"/>
</dbReference>
<accession>A0A9E7YE18</accession>
<evidence type="ECO:0000313" key="1">
    <source>
        <dbReference type="EMBL" id="UZE89776.1"/>
    </source>
</evidence>
<organism evidence="1 2">
    <name type="scientific">Parapoynx stagnalis nucleopolyhedrovirus</name>
    <dbReference type="NCBI Taxonomy" id="2993413"/>
    <lineage>
        <taxon>Viruses</taxon>
        <taxon>Viruses incertae sedis</taxon>
        <taxon>Naldaviricetes</taxon>
        <taxon>Lefavirales</taxon>
        <taxon>Baculoviridae</taxon>
        <taxon>Alphabaculovirus</taxon>
        <taxon>Alphabaculovirus pastagnalis</taxon>
    </lineage>
</organism>
<evidence type="ECO:0000313" key="2">
    <source>
        <dbReference type="Proteomes" id="UP001264959"/>
    </source>
</evidence>
<dbReference type="Proteomes" id="UP001264959">
    <property type="component" value="Segment"/>
</dbReference>
<reference evidence="1" key="1">
    <citation type="journal article" date="2022" name="Viruses">
        <title>The Parapoynx stagnalis Nucleopolyhedrovirus (PastNPV), a Divergent Member of the Alphabaculovirus Group I Clade, Encodes a Homolog of Ran GTPase.</title>
        <authorList>
            <person name="Harrison R.L."/>
            <person name="Rowley D.L."/>
        </authorList>
    </citation>
    <scope>NUCLEOTIDE SEQUENCE</scope>
    <source>
        <strain evidence="1">BCIPV-473</strain>
    </source>
</reference>
<proteinExistence type="predicted"/>
<sequence>MNNKYATCYLCDAIVYLFKKELKTSALSNEFYKRHMAVIRNGFILCTRCNLQLENEQRAR</sequence>
<keyword evidence="2" id="KW-1185">Reference proteome</keyword>